<evidence type="ECO:0000313" key="8">
    <source>
        <dbReference type="Proteomes" id="UP000789390"/>
    </source>
</evidence>
<dbReference type="PANTHER" id="PTHR22923">
    <property type="entry name" value="CEREBELLIN-RELATED"/>
    <property type="match status" value="1"/>
</dbReference>
<proteinExistence type="predicted"/>
<dbReference type="Pfam" id="PF00386">
    <property type="entry name" value="C1q"/>
    <property type="match status" value="2"/>
</dbReference>
<sequence length="699" mass="77401">MKISFVVVIALASSSVVSSQLQNGWIYYNPHYYSVSHQQPQKWPTAIGDLSCQKELRDTTQLLDETAITLESVQNELTILAATSQHLAKTIITVWVVTTAKLEEASRRSDEITKQMVETNDIVVNLQKELDDTKKDLTVMKAIVGELTSELKASSSSASIGKMPNSCGDLQLIGHKISGLYSVMGNKSVETVYCDFTKESNDTDYQKFIGSAGVKSAPTYFYVQKNNSFSSIDLPIPFEIEKLNIGGAVDLATGTFTTPRSGTYYLSFTGLAEFPASNEFAHLEIRFYLNGIRMGTGHTSKASATDYQFSQLTLQSTLNLREGDQIWLQITGMSDGVFLYDAPDVHHTHFTATHHPKKQNSFHHHQYVYPYPVIPTKVNYAFPQVVAGAPCQHQLKSANQRLDETILTLENVKNDMEVLKLTSQSVARTLVTIWILATTKLEETLQRSAEISQMLSDSNNNMMLLKNDLSDVQKDLAETKAKVGNLTTELRASSSAASIGKIPNSCGDLQTIGHRKSGLYSILGNKSIDSVYCDFTKFPDDTEFQKFIGSAGVKSAPTYFYVQKNNSFSSIDLPIPFEIEKLNIGGAVDLATGTFTAPRSGTYYLSFTGLALFPASNEFAHLEIRFYLNGIRMGTGHTSKASATDYQFSQLTLQSTLNLREGDQIWLQITGMSDGVFLYDAPDVHHTHFTGFLLEEDFS</sequence>
<dbReference type="Proteomes" id="UP000789390">
    <property type="component" value="Unassembled WGS sequence"/>
</dbReference>
<reference evidence="7" key="1">
    <citation type="submission" date="2021-11" db="EMBL/GenBank/DDBJ databases">
        <authorList>
            <person name="Schell T."/>
        </authorList>
    </citation>
    <scope>NUCLEOTIDE SEQUENCE</scope>
    <source>
        <strain evidence="7">M5</strain>
    </source>
</reference>
<name>A0A8J2RGX0_9CRUS</name>
<keyword evidence="4" id="KW-0175">Coiled coil</keyword>
<dbReference type="SMART" id="SM00110">
    <property type="entry name" value="C1Q"/>
    <property type="match status" value="1"/>
</dbReference>
<comment type="subcellular location">
    <subcellularLocation>
        <location evidence="1">Secreted</location>
    </subcellularLocation>
</comment>
<accession>A0A8J2RGX0</accession>
<protein>
    <recommendedName>
        <fullName evidence="6">C1q domain-containing protein</fullName>
    </recommendedName>
</protein>
<feature type="domain" description="C1q" evidence="6">
    <location>
        <begin position="553"/>
        <end position="699"/>
    </location>
</feature>
<dbReference type="OrthoDB" id="6349811at2759"/>
<evidence type="ECO:0000256" key="4">
    <source>
        <dbReference type="SAM" id="Coils"/>
    </source>
</evidence>
<evidence type="ECO:0000256" key="3">
    <source>
        <dbReference type="ARBA" id="ARBA00022729"/>
    </source>
</evidence>
<dbReference type="EMBL" id="CAKKLH010000068">
    <property type="protein sequence ID" value="CAH0101952.1"/>
    <property type="molecule type" value="Genomic_DNA"/>
</dbReference>
<evidence type="ECO:0000256" key="5">
    <source>
        <dbReference type="SAM" id="SignalP"/>
    </source>
</evidence>
<dbReference type="InterPro" id="IPR050822">
    <property type="entry name" value="Cerebellin_Synaptic_Org"/>
</dbReference>
<feature type="coiled-coil region" evidence="4">
    <location>
        <begin position="455"/>
        <end position="489"/>
    </location>
</feature>
<evidence type="ECO:0000259" key="6">
    <source>
        <dbReference type="PROSITE" id="PS50871"/>
    </source>
</evidence>
<keyword evidence="2" id="KW-0964">Secreted</keyword>
<dbReference type="PROSITE" id="PS50871">
    <property type="entry name" value="C1Q"/>
    <property type="match status" value="2"/>
</dbReference>
<dbReference type="SUPFAM" id="SSF49842">
    <property type="entry name" value="TNF-like"/>
    <property type="match status" value="2"/>
</dbReference>
<dbReference type="AlphaFoldDB" id="A0A8J2RGX0"/>
<dbReference type="InterPro" id="IPR001073">
    <property type="entry name" value="C1q_dom"/>
</dbReference>
<feature type="chain" id="PRO_5035211479" description="C1q domain-containing protein" evidence="5">
    <location>
        <begin position="20"/>
        <end position="699"/>
    </location>
</feature>
<dbReference type="PANTHER" id="PTHR22923:SF62">
    <property type="entry name" value="CVP18"/>
    <property type="match status" value="1"/>
</dbReference>
<feature type="signal peptide" evidence="5">
    <location>
        <begin position="1"/>
        <end position="19"/>
    </location>
</feature>
<keyword evidence="8" id="KW-1185">Reference proteome</keyword>
<organism evidence="7 8">
    <name type="scientific">Daphnia galeata</name>
    <dbReference type="NCBI Taxonomy" id="27404"/>
    <lineage>
        <taxon>Eukaryota</taxon>
        <taxon>Metazoa</taxon>
        <taxon>Ecdysozoa</taxon>
        <taxon>Arthropoda</taxon>
        <taxon>Crustacea</taxon>
        <taxon>Branchiopoda</taxon>
        <taxon>Diplostraca</taxon>
        <taxon>Cladocera</taxon>
        <taxon>Anomopoda</taxon>
        <taxon>Daphniidae</taxon>
        <taxon>Daphnia</taxon>
    </lineage>
</organism>
<comment type="caution">
    <text evidence="7">The sequence shown here is derived from an EMBL/GenBank/DDBJ whole genome shotgun (WGS) entry which is preliminary data.</text>
</comment>
<evidence type="ECO:0000256" key="2">
    <source>
        <dbReference type="ARBA" id="ARBA00022525"/>
    </source>
</evidence>
<keyword evidence="3 5" id="KW-0732">Signal</keyword>
<dbReference type="Gene3D" id="2.60.120.40">
    <property type="match status" value="2"/>
</dbReference>
<dbReference type="GO" id="GO:0005615">
    <property type="term" value="C:extracellular space"/>
    <property type="evidence" value="ECO:0007669"/>
    <property type="project" value="TreeGrafter"/>
</dbReference>
<evidence type="ECO:0000256" key="1">
    <source>
        <dbReference type="ARBA" id="ARBA00004613"/>
    </source>
</evidence>
<evidence type="ECO:0000313" key="7">
    <source>
        <dbReference type="EMBL" id="CAH0101952.1"/>
    </source>
</evidence>
<gene>
    <name evidence="7" type="ORF">DGAL_LOCUS4325</name>
</gene>
<feature type="domain" description="C1q" evidence="6">
    <location>
        <begin position="214"/>
        <end position="361"/>
    </location>
</feature>
<dbReference type="InterPro" id="IPR008983">
    <property type="entry name" value="Tumour_necrosis_fac-like_dom"/>
</dbReference>